<protein>
    <recommendedName>
        <fullName evidence="6">Probable membrane transporter protein</fullName>
    </recommendedName>
</protein>
<evidence type="ECO:0000256" key="3">
    <source>
        <dbReference type="ARBA" id="ARBA00022692"/>
    </source>
</evidence>
<dbReference type="GO" id="GO:0005886">
    <property type="term" value="C:plasma membrane"/>
    <property type="evidence" value="ECO:0007669"/>
    <property type="project" value="UniProtKB-SubCell"/>
</dbReference>
<feature type="transmembrane region" description="Helical" evidence="6">
    <location>
        <begin position="217"/>
        <end position="237"/>
    </location>
</feature>
<dbReference type="Pfam" id="PF01925">
    <property type="entry name" value="TauE"/>
    <property type="match status" value="1"/>
</dbReference>
<keyword evidence="8" id="KW-1185">Reference proteome</keyword>
<comment type="subcellular location">
    <subcellularLocation>
        <location evidence="6">Cell membrane</location>
        <topology evidence="6">Multi-pass membrane protein</topology>
    </subcellularLocation>
    <subcellularLocation>
        <location evidence="1">Membrane</location>
        <topology evidence="1">Multi-pass membrane protein</topology>
    </subcellularLocation>
</comment>
<evidence type="ECO:0000256" key="4">
    <source>
        <dbReference type="ARBA" id="ARBA00022989"/>
    </source>
</evidence>
<evidence type="ECO:0000256" key="2">
    <source>
        <dbReference type="ARBA" id="ARBA00009142"/>
    </source>
</evidence>
<evidence type="ECO:0000256" key="5">
    <source>
        <dbReference type="ARBA" id="ARBA00023136"/>
    </source>
</evidence>
<keyword evidence="6" id="KW-1003">Cell membrane</keyword>
<proteinExistence type="inferred from homology"/>
<evidence type="ECO:0000313" key="7">
    <source>
        <dbReference type="EMBL" id="MBC3767750.1"/>
    </source>
</evidence>
<gene>
    <name evidence="7" type="ORF">H8B19_17865</name>
</gene>
<dbReference type="InterPro" id="IPR002781">
    <property type="entry name" value="TM_pro_TauE-like"/>
</dbReference>
<dbReference type="EMBL" id="JACNEP010000024">
    <property type="protein sequence ID" value="MBC3767750.1"/>
    <property type="molecule type" value="Genomic_DNA"/>
</dbReference>
<dbReference type="InterPro" id="IPR051598">
    <property type="entry name" value="TSUP/Inactive_protease-like"/>
</dbReference>
<dbReference type="Proteomes" id="UP000601768">
    <property type="component" value="Unassembled WGS sequence"/>
</dbReference>
<keyword evidence="5 6" id="KW-0472">Membrane</keyword>
<evidence type="ECO:0000313" key="8">
    <source>
        <dbReference type="Proteomes" id="UP000601768"/>
    </source>
</evidence>
<dbReference type="AlphaFoldDB" id="A0A8J6M0V6"/>
<evidence type="ECO:0000256" key="6">
    <source>
        <dbReference type="RuleBase" id="RU363041"/>
    </source>
</evidence>
<dbReference type="PANTHER" id="PTHR43701:SF2">
    <property type="entry name" value="MEMBRANE TRANSPORTER PROTEIN YJNA-RELATED"/>
    <property type="match status" value="1"/>
</dbReference>
<feature type="transmembrane region" description="Helical" evidence="6">
    <location>
        <begin position="42"/>
        <end position="60"/>
    </location>
</feature>
<sequence length="271" mass="28286">MLIILGYLAAVLMGVVLGTIGGGGSILTVPILVYLMGVSPDVATGYSLLIVGTTAAFGAYRYVKQGLVDIKASLLFALPSIIAVYLTRAYVMPSLPEVLINEPVTVSKNTAIMLLFALLMLTSACMMLRKAKKSIIVKNTTGQLNQSPAKFKSALIIVEGAVVGVVTGVLGAGGGFLIIPALVLFVGMPMKNAVGASLLIIALKSLIGFTGDLQAGIVLEVPLLPLMLVATLVGMVASTHIAKQIAGELLQRLFAYFTLIIAIVIITKEMI</sequence>
<reference evidence="7" key="1">
    <citation type="journal article" date="2018" name="Int. J. Syst. Evol. Microbiol.">
        <title>Neptunicella marina gen. nov., sp. nov., isolated from surface seawater.</title>
        <authorList>
            <person name="Liu X."/>
            <person name="Lai Q."/>
            <person name="Du Y."/>
            <person name="Zhang X."/>
            <person name="Liu Z."/>
            <person name="Sun F."/>
            <person name="Shao Z."/>
        </authorList>
    </citation>
    <scope>NUCLEOTIDE SEQUENCE</scope>
    <source>
        <strain evidence="7">S27-2</strain>
    </source>
</reference>
<feature type="transmembrane region" description="Helical" evidence="6">
    <location>
        <begin position="249"/>
        <end position="267"/>
    </location>
</feature>
<keyword evidence="4 6" id="KW-1133">Transmembrane helix</keyword>
<dbReference type="PANTHER" id="PTHR43701">
    <property type="entry name" value="MEMBRANE TRANSPORTER PROTEIN MJ0441-RELATED"/>
    <property type="match status" value="1"/>
</dbReference>
<accession>A0A8J6M0V6</accession>
<comment type="caution">
    <text evidence="7">The sequence shown here is derived from an EMBL/GenBank/DDBJ whole genome shotgun (WGS) entry which is preliminary data.</text>
</comment>
<feature type="transmembrane region" description="Helical" evidence="6">
    <location>
        <begin position="193"/>
        <end position="210"/>
    </location>
</feature>
<name>A0A8J6M0V6_9ALTE</name>
<evidence type="ECO:0000256" key="1">
    <source>
        <dbReference type="ARBA" id="ARBA00004141"/>
    </source>
</evidence>
<feature type="transmembrane region" description="Helical" evidence="6">
    <location>
        <begin position="111"/>
        <end position="128"/>
    </location>
</feature>
<feature type="transmembrane region" description="Helical" evidence="6">
    <location>
        <begin position="72"/>
        <end position="91"/>
    </location>
</feature>
<dbReference type="RefSeq" id="WP_186508385.1">
    <property type="nucleotide sequence ID" value="NZ_JACNEP010000024.1"/>
</dbReference>
<organism evidence="7 8">
    <name type="scientific">Neptunicella marina</name>
    <dbReference type="NCBI Taxonomy" id="2125989"/>
    <lineage>
        <taxon>Bacteria</taxon>
        <taxon>Pseudomonadati</taxon>
        <taxon>Pseudomonadota</taxon>
        <taxon>Gammaproteobacteria</taxon>
        <taxon>Alteromonadales</taxon>
        <taxon>Alteromonadaceae</taxon>
        <taxon>Neptunicella</taxon>
    </lineage>
</organism>
<comment type="similarity">
    <text evidence="2 6">Belongs to the 4-toluene sulfonate uptake permease (TSUP) (TC 2.A.102) family.</text>
</comment>
<feature type="transmembrane region" description="Helical" evidence="6">
    <location>
        <begin position="154"/>
        <end position="187"/>
    </location>
</feature>
<reference evidence="7" key="2">
    <citation type="submission" date="2020-08" db="EMBL/GenBank/DDBJ databases">
        <authorList>
            <person name="Lai Q."/>
        </authorList>
    </citation>
    <scope>NUCLEOTIDE SEQUENCE</scope>
    <source>
        <strain evidence="7">S27-2</strain>
    </source>
</reference>
<keyword evidence="3 6" id="KW-0812">Transmembrane</keyword>